<keyword evidence="4" id="KW-1185">Reference proteome</keyword>
<reference evidence="3 4" key="1">
    <citation type="submission" date="2016-11" db="EMBL/GenBank/DDBJ databases">
        <title>Whole Genome Sequencing of Mucilaginibacter polytrichastri RG4-7(T) isolated from the moss sample.</title>
        <authorList>
            <person name="Li Y."/>
        </authorList>
    </citation>
    <scope>NUCLEOTIDE SEQUENCE [LARGE SCALE GENOMIC DNA]</scope>
    <source>
        <strain evidence="3 4">RG4-7</strain>
    </source>
</reference>
<keyword evidence="1" id="KW-0732">Signal</keyword>
<dbReference type="InterPro" id="IPR050570">
    <property type="entry name" value="Cell_wall_metabolism_enzyme"/>
</dbReference>
<name>A0A1Q6A4D1_9SPHI</name>
<evidence type="ECO:0000313" key="4">
    <source>
        <dbReference type="Proteomes" id="UP000186720"/>
    </source>
</evidence>
<dbReference type="AlphaFoldDB" id="A0A1Q6A4D1"/>
<dbReference type="InterPro" id="IPR016047">
    <property type="entry name" value="M23ase_b-sheet_dom"/>
</dbReference>
<dbReference type="RefSeq" id="WP_074491440.1">
    <property type="nucleotide sequence ID" value="NZ_FPAM01000009.1"/>
</dbReference>
<evidence type="ECO:0000256" key="1">
    <source>
        <dbReference type="ARBA" id="ARBA00022729"/>
    </source>
</evidence>
<dbReference type="Gene3D" id="2.70.70.10">
    <property type="entry name" value="Glucose Permease (Domain IIA)"/>
    <property type="match status" value="1"/>
</dbReference>
<evidence type="ECO:0000259" key="2">
    <source>
        <dbReference type="Pfam" id="PF01551"/>
    </source>
</evidence>
<dbReference type="SUPFAM" id="SSF51261">
    <property type="entry name" value="Duplicated hybrid motif"/>
    <property type="match status" value="1"/>
</dbReference>
<evidence type="ECO:0000313" key="3">
    <source>
        <dbReference type="EMBL" id="OKS88858.1"/>
    </source>
</evidence>
<dbReference type="OrthoDB" id="9801052at2"/>
<dbReference type="CDD" id="cd12797">
    <property type="entry name" value="M23_peptidase"/>
    <property type="match status" value="1"/>
</dbReference>
<comment type="caution">
    <text evidence="3">The sequence shown here is derived from an EMBL/GenBank/DDBJ whole genome shotgun (WGS) entry which is preliminary data.</text>
</comment>
<protein>
    <recommendedName>
        <fullName evidence="2">M23ase beta-sheet core domain-containing protein</fullName>
    </recommendedName>
</protein>
<dbReference type="InterPro" id="IPR011055">
    <property type="entry name" value="Dup_hybrid_motif"/>
</dbReference>
<proteinExistence type="predicted"/>
<dbReference type="STRING" id="1302689.RG47T_4336"/>
<dbReference type="PANTHER" id="PTHR21666">
    <property type="entry name" value="PEPTIDASE-RELATED"/>
    <property type="match status" value="1"/>
</dbReference>
<gene>
    <name evidence="3" type="ORF">RG47T_4336</name>
</gene>
<dbReference type="Pfam" id="PF01551">
    <property type="entry name" value="Peptidase_M23"/>
    <property type="match status" value="1"/>
</dbReference>
<accession>A0A1Q6A4D1</accession>
<dbReference type="Proteomes" id="UP000186720">
    <property type="component" value="Unassembled WGS sequence"/>
</dbReference>
<feature type="domain" description="M23ase beta-sheet core" evidence="2">
    <location>
        <begin position="96"/>
        <end position="193"/>
    </location>
</feature>
<dbReference type="EMBL" id="MPPL01000001">
    <property type="protein sequence ID" value="OKS88858.1"/>
    <property type="molecule type" value="Genomic_DNA"/>
</dbReference>
<dbReference type="GO" id="GO:0004222">
    <property type="term" value="F:metalloendopeptidase activity"/>
    <property type="evidence" value="ECO:0007669"/>
    <property type="project" value="TreeGrafter"/>
</dbReference>
<sequence length="235" mass="26362">MDRHLQLRSYISGHPGAVSKVVEYNPVADRFFQLNFTASNTQLNLADVTDTNKFGHWINAQLQQHNCRFGIGGYMEHRTIYQRSALFDTYDEPRRLHLGVDIWGPAGTSIYAPLAGKIHSFQDNHHFGDYGPTVILEHDLDGLTLYTLYGHLSRQSLTRLKVGHVIESGQKIAELGHADENGSWPPHLHFQLMFDLEGMSGDYPGVGKFSEQETLQANIPDPDIILQIPAATIIA</sequence>
<dbReference type="PANTHER" id="PTHR21666:SF289">
    <property type="entry name" value="L-ALA--D-GLU ENDOPEPTIDASE"/>
    <property type="match status" value="1"/>
</dbReference>
<organism evidence="3 4">
    <name type="scientific">Mucilaginibacter polytrichastri</name>
    <dbReference type="NCBI Taxonomy" id="1302689"/>
    <lineage>
        <taxon>Bacteria</taxon>
        <taxon>Pseudomonadati</taxon>
        <taxon>Bacteroidota</taxon>
        <taxon>Sphingobacteriia</taxon>
        <taxon>Sphingobacteriales</taxon>
        <taxon>Sphingobacteriaceae</taxon>
        <taxon>Mucilaginibacter</taxon>
    </lineage>
</organism>